<evidence type="ECO:0000313" key="11">
    <source>
        <dbReference type="EMBL" id="AJA90279.1"/>
    </source>
</evidence>
<dbReference type="EMBL" id="CP009910">
    <property type="protein sequence ID" value="AJA90279.1"/>
    <property type="molecule type" value="Genomic_DNA"/>
</dbReference>
<keyword evidence="12" id="KW-1185">Reference proteome</keyword>
<evidence type="ECO:0000256" key="6">
    <source>
        <dbReference type="ARBA" id="ARBA00022833"/>
    </source>
</evidence>
<dbReference type="InterPro" id="IPR038371">
    <property type="entry name" value="Cu_polyphenol_OxRdtase_sf"/>
</dbReference>
<keyword evidence="4" id="KW-0479">Metal-binding</keyword>
<dbReference type="AlphaFoldDB" id="A0A0A7UVL6"/>
<dbReference type="Proteomes" id="UP000030940">
    <property type="component" value="Chromosome"/>
</dbReference>
<dbReference type="PANTHER" id="PTHR30616">
    <property type="entry name" value="UNCHARACTERIZED PROTEIN YFIH"/>
    <property type="match status" value="1"/>
</dbReference>
<evidence type="ECO:0000256" key="10">
    <source>
        <dbReference type="RuleBase" id="RU361274"/>
    </source>
</evidence>
<keyword evidence="5" id="KW-0378">Hydrolase</keyword>
<comment type="catalytic activity">
    <reaction evidence="7">
        <text>adenosine + H2O + H(+) = inosine + NH4(+)</text>
        <dbReference type="Rhea" id="RHEA:24408"/>
        <dbReference type="ChEBI" id="CHEBI:15377"/>
        <dbReference type="ChEBI" id="CHEBI:15378"/>
        <dbReference type="ChEBI" id="CHEBI:16335"/>
        <dbReference type="ChEBI" id="CHEBI:17596"/>
        <dbReference type="ChEBI" id="CHEBI:28938"/>
        <dbReference type="EC" id="3.5.4.4"/>
    </reaction>
    <physiologicalReaction direction="left-to-right" evidence="7">
        <dbReference type="Rhea" id="RHEA:24409"/>
    </physiologicalReaction>
</comment>
<comment type="similarity">
    <text evidence="2 10">Belongs to the purine nucleoside phosphorylase YfiH/LACC1 family.</text>
</comment>
<dbReference type="Pfam" id="PF02578">
    <property type="entry name" value="Cu-oxidase_4"/>
    <property type="match status" value="1"/>
</dbReference>
<comment type="catalytic activity">
    <reaction evidence="9">
        <text>S-methyl-5'-thioadenosine + phosphate = 5-(methylsulfanyl)-alpha-D-ribose 1-phosphate + adenine</text>
        <dbReference type="Rhea" id="RHEA:11852"/>
        <dbReference type="ChEBI" id="CHEBI:16708"/>
        <dbReference type="ChEBI" id="CHEBI:17509"/>
        <dbReference type="ChEBI" id="CHEBI:43474"/>
        <dbReference type="ChEBI" id="CHEBI:58533"/>
        <dbReference type="EC" id="2.4.2.28"/>
    </reaction>
    <physiologicalReaction direction="left-to-right" evidence="9">
        <dbReference type="Rhea" id="RHEA:11853"/>
    </physiologicalReaction>
</comment>
<proteinExistence type="inferred from homology"/>
<dbReference type="KEGG" id="bchi:OY14_02330"/>
<dbReference type="NCBIfam" id="TIGR00726">
    <property type="entry name" value="peptidoglycan editing factor PgeF"/>
    <property type="match status" value="1"/>
</dbReference>
<comment type="catalytic activity">
    <reaction evidence="1">
        <text>inosine + phosphate = alpha-D-ribose 1-phosphate + hypoxanthine</text>
        <dbReference type="Rhea" id="RHEA:27646"/>
        <dbReference type="ChEBI" id="CHEBI:17368"/>
        <dbReference type="ChEBI" id="CHEBI:17596"/>
        <dbReference type="ChEBI" id="CHEBI:43474"/>
        <dbReference type="ChEBI" id="CHEBI:57720"/>
        <dbReference type="EC" id="2.4.2.1"/>
    </reaction>
    <physiologicalReaction direction="left-to-right" evidence="1">
        <dbReference type="Rhea" id="RHEA:27647"/>
    </physiologicalReaction>
</comment>
<dbReference type="InterPro" id="IPR003730">
    <property type="entry name" value="Cu_polyphenol_OxRdtase"/>
</dbReference>
<dbReference type="PANTHER" id="PTHR30616:SF2">
    <property type="entry name" value="PURINE NUCLEOSIDE PHOSPHORYLASE LACC1"/>
    <property type="match status" value="1"/>
</dbReference>
<dbReference type="InterPro" id="IPR011324">
    <property type="entry name" value="Cytotoxic_necrot_fac-like_cat"/>
</dbReference>
<dbReference type="CDD" id="cd16833">
    <property type="entry name" value="YfiH"/>
    <property type="match status" value="1"/>
</dbReference>
<organism evidence="11 12">
    <name type="scientific">Borreliella chilensis</name>
    <dbReference type="NCBI Taxonomy" id="1245910"/>
    <lineage>
        <taxon>Bacteria</taxon>
        <taxon>Pseudomonadati</taxon>
        <taxon>Spirochaetota</taxon>
        <taxon>Spirochaetia</taxon>
        <taxon>Spirochaetales</taxon>
        <taxon>Borreliaceae</taxon>
        <taxon>Borreliella</taxon>
    </lineage>
</organism>
<evidence type="ECO:0000256" key="7">
    <source>
        <dbReference type="ARBA" id="ARBA00047989"/>
    </source>
</evidence>
<evidence type="ECO:0000256" key="8">
    <source>
        <dbReference type="ARBA" id="ARBA00048968"/>
    </source>
</evidence>
<reference evidence="11 12" key="1">
    <citation type="journal article" date="2015" name="Genome Announc.">
        <title>Genome Sequence of Borrelia chilensis VA1, a South American Member of the Lyme Borreliosis Group.</title>
        <authorList>
            <person name="Huang W."/>
            <person name="Ojaimi C."/>
            <person name="Fallon J.T."/>
            <person name="Travisany D."/>
            <person name="Maass A."/>
            <person name="Ivanova L."/>
            <person name="Tomova A."/>
            <person name="Gonzalez-Acuna D."/>
            <person name="Godfrey H.P."/>
            <person name="Cabello F.C."/>
        </authorList>
    </citation>
    <scope>NUCLEOTIDE SEQUENCE [LARGE SCALE GENOMIC DNA]</scope>
    <source>
        <strain evidence="11 12">VA1</strain>
    </source>
</reference>
<accession>A0A0A7UVL6</accession>
<name>A0A0A7UVL6_9SPIR</name>
<keyword evidence="3" id="KW-0808">Transferase</keyword>
<evidence type="ECO:0000256" key="2">
    <source>
        <dbReference type="ARBA" id="ARBA00007353"/>
    </source>
</evidence>
<dbReference type="Gene3D" id="3.60.140.10">
    <property type="entry name" value="CNF1/YfiH-like putative cysteine hydrolases"/>
    <property type="match status" value="1"/>
</dbReference>
<dbReference type="GO" id="GO:0016787">
    <property type="term" value="F:hydrolase activity"/>
    <property type="evidence" value="ECO:0007669"/>
    <property type="project" value="UniProtKB-KW"/>
</dbReference>
<evidence type="ECO:0000256" key="3">
    <source>
        <dbReference type="ARBA" id="ARBA00022679"/>
    </source>
</evidence>
<protein>
    <recommendedName>
        <fullName evidence="10">Purine nucleoside phosphorylase</fullName>
    </recommendedName>
</protein>
<evidence type="ECO:0000256" key="4">
    <source>
        <dbReference type="ARBA" id="ARBA00022723"/>
    </source>
</evidence>
<sequence>MKTIDHKLYYEFRIADDVKMIYTKKPFNLNLRELSNDNLNFVPKSKKIKYLKQLHTDVIYEVEDDFINFQEGDGLISKSLNVALVAYFADCLPVYFYDSVKKFIGLVHSGYKGSFNLIILKMLFMFEKMGSSFKDLKIVFGPYNRSCCYEVSEFFLKEASNKFSKDLLNSSFIARDSKIYFDNASFNLNLLSSFNLNIYNSKLCTYCLESLYSYRRLRGSQSYALIWRI</sequence>
<evidence type="ECO:0000256" key="1">
    <source>
        <dbReference type="ARBA" id="ARBA00000553"/>
    </source>
</evidence>
<dbReference type="STRING" id="1245910.OY14_02330"/>
<evidence type="ECO:0000313" key="12">
    <source>
        <dbReference type="Proteomes" id="UP000030940"/>
    </source>
</evidence>
<dbReference type="GO" id="GO:0017061">
    <property type="term" value="F:S-methyl-5-thioadenosine phosphorylase activity"/>
    <property type="evidence" value="ECO:0007669"/>
    <property type="project" value="UniProtKB-EC"/>
</dbReference>
<gene>
    <name evidence="11" type="ORF">OY14_02330</name>
</gene>
<keyword evidence="6" id="KW-0862">Zinc</keyword>
<dbReference type="HOGENOM" id="CLU_065784_0_2_12"/>
<dbReference type="SUPFAM" id="SSF64438">
    <property type="entry name" value="CNF1/YfiH-like putative cysteine hydrolases"/>
    <property type="match status" value="1"/>
</dbReference>
<evidence type="ECO:0000256" key="9">
    <source>
        <dbReference type="ARBA" id="ARBA00049893"/>
    </source>
</evidence>
<comment type="catalytic activity">
    <reaction evidence="8">
        <text>adenosine + phosphate = alpha-D-ribose 1-phosphate + adenine</text>
        <dbReference type="Rhea" id="RHEA:27642"/>
        <dbReference type="ChEBI" id="CHEBI:16335"/>
        <dbReference type="ChEBI" id="CHEBI:16708"/>
        <dbReference type="ChEBI" id="CHEBI:43474"/>
        <dbReference type="ChEBI" id="CHEBI:57720"/>
        <dbReference type="EC" id="2.4.2.1"/>
    </reaction>
    <physiologicalReaction direction="left-to-right" evidence="8">
        <dbReference type="Rhea" id="RHEA:27643"/>
    </physiologicalReaction>
</comment>
<dbReference type="GO" id="GO:0005507">
    <property type="term" value="F:copper ion binding"/>
    <property type="evidence" value="ECO:0007669"/>
    <property type="project" value="TreeGrafter"/>
</dbReference>
<evidence type="ECO:0000256" key="5">
    <source>
        <dbReference type="ARBA" id="ARBA00022801"/>
    </source>
</evidence>